<accession>A0ABN0WB40</accession>
<dbReference type="EMBL" id="BAAABM010000016">
    <property type="protein sequence ID" value="GAA0331453.1"/>
    <property type="molecule type" value="Genomic_DNA"/>
</dbReference>
<dbReference type="RefSeq" id="WP_252805434.1">
    <property type="nucleotide sequence ID" value="NZ_BAAABM010000016.1"/>
</dbReference>
<dbReference type="PROSITE" id="PS51480">
    <property type="entry name" value="DHAL"/>
    <property type="match status" value="1"/>
</dbReference>
<evidence type="ECO:0000256" key="1">
    <source>
        <dbReference type="ARBA" id="ARBA00022679"/>
    </source>
</evidence>
<name>A0ABN0WB40_9ACTN</name>
<keyword evidence="2 4" id="KW-0418">Kinase</keyword>
<dbReference type="Proteomes" id="UP001501822">
    <property type="component" value="Unassembled WGS sequence"/>
</dbReference>
<dbReference type="SMART" id="SM01120">
    <property type="entry name" value="Dak2"/>
    <property type="match status" value="1"/>
</dbReference>
<dbReference type="InterPro" id="IPR036117">
    <property type="entry name" value="DhaL_dom_sf"/>
</dbReference>
<proteinExistence type="predicted"/>
<dbReference type="InterPro" id="IPR004007">
    <property type="entry name" value="DhaL_dom"/>
</dbReference>
<organism evidence="4 5">
    <name type="scientific">Actinoallomurus spadix</name>
    <dbReference type="NCBI Taxonomy" id="79912"/>
    <lineage>
        <taxon>Bacteria</taxon>
        <taxon>Bacillati</taxon>
        <taxon>Actinomycetota</taxon>
        <taxon>Actinomycetes</taxon>
        <taxon>Streptosporangiales</taxon>
        <taxon>Thermomonosporaceae</taxon>
        <taxon>Actinoallomurus</taxon>
    </lineage>
</organism>
<reference evidence="4 5" key="1">
    <citation type="journal article" date="2019" name="Int. J. Syst. Evol. Microbiol.">
        <title>The Global Catalogue of Microorganisms (GCM) 10K type strain sequencing project: providing services to taxonomists for standard genome sequencing and annotation.</title>
        <authorList>
            <consortium name="The Broad Institute Genomics Platform"/>
            <consortium name="The Broad Institute Genome Sequencing Center for Infectious Disease"/>
            <person name="Wu L."/>
            <person name="Ma J."/>
        </authorList>
    </citation>
    <scope>NUCLEOTIDE SEQUENCE [LARGE SCALE GENOMIC DNA]</scope>
    <source>
        <strain evidence="4 5">JCM 3146</strain>
    </source>
</reference>
<comment type="caution">
    <text evidence="4">The sequence shown here is derived from an EMBL/GenBank/DDBJ whole genome shotgun (WGS) entry which is preliminary data.</text>
</comment>
<dbReference type="InterPro" id="IPR050861">
    <property type="entry name" value="Dihydroxyacetone_Kinase"/>
</dbReference>
<dbReference type="SUPFAM" id="SSF101473">
    <property type="entry name" value="DhaL-like"/>
    <property type="match status" value="1"/>
</dbReference>
<dbReference type="GO" id="GO:0016301">
    <property type="term" value="F:kinase activity"/>
    <property type="evidence" value="ECO:0007669"/>
    <property type="project" value="UniProtKB-KW"/>
</dbReference>
<sequence length="202" mass="20201">MDTRRWIERFAELVAADADRLTRLDAAIGDGDHGANLNRGLKAAVEALGPDLPPGKVLMTAGRALVSKTGGASGPLYGGALRRAGKALGDAADVDAAALAAALRAALDAVQELGKAVEGDKTMVDALLPAVAAYETAAGDGPATAARAALNAAETGAEATVPLQARKGRASYLGPRSVGHLDPGAASTVLLFRALADAAAEE</sequence>
<dbReference type="Pfam" id="PF02734">
    <property type="entry name" value="Dak2"/>
    <property type="match status" value="1"/>
</dbReference>
<dbReference type="PANTHER" id="PTHR28629">
    <property type="entry name" value="TRIOKINASE/FMN CYCLASE"/>
    <property type="match status" value="1"/>
</dbReference>
<evidence type="ECO:0000313" key="4">
    <source>
        <dbReference type="EMBL" id="GAA0331453.1"/>
    </source>
</evidence>
<feature type="domain" description="DhaL" evidence="3">
    <location>
        <begin position="1"/>
        <end position="197"/>
    </location>
</feature>
<evidence type="ECO:0000259" key="3">
    <source>
        <dbReference type="PROSITE" id="PS51480"/>
    </source>
</evidence>
<dbReference type="InterPro" id="IPR012737">
    <property type="entry name" value="DhaK_L_YcgS"/>
</dbReference>
<dbReference type="NCBIfam" id="TIGR02365">
    <property type="entry name" value="dha_L_ycgS"/>
    <property type="match status" value="1"/>
</dbReference>
<gene>
    <name evidence="4" type="primary">dhaL</name>
    <name evidence="4" type="ORF">GCM10010151_21620</name>
</gene>
<keyword evidence="5" id="KW-1185">Reference proteome</keyword>
<protein>
    <submittedName>
        <fullName evidence="4">Dihydroxyacetone kinase subunit DhaL</fullName>
    </submittedName>
</protein>
<dbReference type="Gene3D" id="1.25.40.340">
    <property type="match status" value="1"/>
</dbReference>
<evidence type="ECO:0000256" key="2">
    <source>
        <dbReference type="ARBA" id="ARBA00022777"/>
    </source>
</evidence>
<keyword evidence="1" id="KW-0808">Transferase</keyword>
<dbReference type="PANTHER" id="PTHR28629:SF4">
    <property type="entry name" value="TRIOKINASE_FMN CYCLASE"/>
    <property type="match status" value="1"/>
</dbReference>
<evidence type="ECO:0000313" key="5">
    <source>
        <dbReference type="Proteomes" id="UP001501822"/>
    </source>
</evidence>